<reference evidence="2" key="1">
    <citation type="submission" date="2019-04" db="EMBL/GenBank/DDBJ databases">
        <title>Whole genome sequencing of cave bacteria.</title>
        <authorList>
            <person name="Gan H.M."/>
            <person name="Barton H."/>
            <person name="Savka M.A."/>
        </authorList>
    </citation>
    <scope>NUCLEOTIDE SEQUENCE [LARGE SCALE GENOMIC DNA]</scope>
    <source>
        <strain evidence="2">LC387</strain>
    </source>
</reference>
<proteinExistence type="predicted"/>
<dbReference type="RefSeq" id="WP_052753790.1">
    <property type="nucleotide sequence ID" value="NZ_LBIA02000001.1"/>
</dbReference>
<dbReference type="OrthoDB" id="9784936at2"/>
<keyword evidence="3" id="KW-1185">Reference proteome</keyword>
<gene>
    <name evidence="2" type="ORF">YH63_018510</name>
</gene>
<keyword evidence="1" id="KW-0175">Coiled coil</keyword>
<evidence type="ECO:0008006" key="4">
    <source>
        <dbReference type="Google" id="ProtNLM"/>
    </source>
</evidence>
<name>A0A4V6BEC2_9BRAD</name>
<feature type="coiled-coil region" evidence="1">
    <location>
        <begin position="208"/>
        <end position="235"/>
    </location>
</feature>
<evidence type="ECO:0000313" key="2">
    <source>
        <dbReference type="EMBL" id="TKT73253.1"/>
    </source>
</evidence>
<protein>
    <recommendedName>
        <fullName evidence="4">DUF4062 domain-containing protein</fullName>
    </recommendedName>
</protein>
<evidence type="ECO:0000313" key="3">
    <source>
        <dbReference type="Proteomes" id="UP000034832"/>
    </source>
</evidence>
<dbReference type="EMBL" id="LBIA02000001">
    <property type="protein sequence ID" value="TKT73253.1"/>
    <property type="molecule type" value="Genomic_DNA"/>
</dbReference>
<comment type="caution">
    <text evidence="2">The sequence shown here is derived from an EMBL/GenBank/DDBJ whole genome shotgun (WGS) entry which is preliminary data.</text>
</comment>
<dbReference type="Proteomes" id="UP000034832">
    <property type="component" value="Unassembled WGS sequence"/>
</dbReference>
<sequence length="381" mass="42248">MRNITEYRLVIASPSDVFEERKAVFEAIAELNMQLEGSNISVRAIGWEESVSPGIGTEPQAVINKQLFQSYDMLIAVFGAKLGTPTKSFRSGSIEEIEKAIAATESVFEDQRIQIYFKDSIPALSKIDAGELADVLAFRSQLGEQGILYSTFLEPGELSKAVRINVQRAVMKLLNSAKEVQNTSAPALTSIELTNFDEPDEPGFLDLMEASERAVAEMTRELEGLSKIVDEIGNEATKQTATFEQLNAADVSTTVKKSSANDFAAFLVTNAQQLLDRSSRARILFRNLFEAQTELQLIILGNLKEEELAKAKHAMTQGFSEMLTNAIGTRDTMIAFKQTVEALPRITSQFNRAKKRLVEAITENIDYLNDVERGTLKLIFD</sequence>
<organism evidence="2 3">
    <name type="scientific">Afipia massiliensis</name>
    <dbReference type="NCBI Taxonomy" id="211460"/>
    <lineage>
        <taxon>Bacteria</taxon>
        <taxon>Pseudomonadati</taxon>
        <taxon>Pseudomonadota</taxon>
        <taxon>Alphaproteobacteria</taxon>
        <taxon>Hyphomicrobiales</taxon>
        <taxon>Nitrobacteraceae</taxon>
        <taxon>Afipia</taxon>
    </lineage>
</organism>
<accession>A0A4V6BEC2</accession>
<evidence type="ECO:0000256" key="1">
    <source>
        <dbReference type="SAM" id="Coils"/>
    </source>
</evidence>
<dbReference type="AlphaFoldDB" id="A0A4V6BEC2"/>